<sequence>MQRLFDLIPAGVTRIDLLAPPFSGHLHPVLAMGRALSERYQVRIISTHGVATSVAAAGLMGLSLHGDYDTPLLEVVNPKYAVGSHPLRLYRQFRHVVGLLKNFADELEHLWLREGTPDLAIADFTLPIVGEVCRRLDIPWWSSLPSPCVLETTDGAPAYCGGLMPAQNAIQHGWHALQRKKVRLFKLAVFWLFRDVIRQTGITRLYRQDGSESTYSPLRILALSEETFEFPRRWPAAVSFTGPALYTPPSQGVAPPFEVNKRHVLVTLGTHLDWHKDAVMQAVIALASTLPEWVFHFTDGHHCAAESQRQDNVYRVSWVNYDDWLTHYDAVIHHGGAGIMWHCLQKNIPALVYPVDYDQFDHAARLAWRGKGVWIKDGLKGLEKAGPLLMALVDARDSESRQ</sequence>
<dbReference type="SUPFAM" id="SSF53756">
    <property type="entry name" value="UDP-Glycosyltransferase/glycogen phosphorylase"/>
    <property type="match status" value="1"/>
</dbReference>
<evidence type="ECO:0000259" key="1">
    <source>
        <dbReference type="Pfam" id="PF06722"/>
    </source>
</evidence>
<gene>
    <name evidence="2" type="ORF">FCH32_12435</name>
</gene>
<dbReference type="Pfam" id="PF06722">
    <property type="entry name" value="EryCIII-like_C"/>
    <property type="match status" value="1"/>
</dbReference>
<dbReference type="Proteomes" id="UP000729009">
    <property type="component" value="Unassembled WGS sequence"/>
</dbReference>
<dbReference type="AlphaFoldDB" id="A0ABD6M373"/>
<accession>A0ABD6M373</accession>
<dbReference type="Gene3D" id="3.40.50.2000">
    <property type="entry name" value="Glycogen Phosphorylase B"/>
    <property type="match status" value="2"/>
</dbReference>
<dbReference type="InterPro" id="IPR050426">
    <property type="entry name" value="Glycosyltransferase_28"/>
</dbReference>
<protein>
    <submittedName>
        <fullName evidence="2">Glycosyl transferase</fullName>
    </submittedName>
</protein>
<evidence type="ECO:0000313" key="2">
    <source>
        <dbReference type="EMBL" id="NTZ51100.1"/>
    </source>
</evidence>
<evidence type="ECO:0000313" key="3">
    <source>
        <dbReference type="Proteomes" id="UP000729009"/>
    </source>
</evidence>
<keyword evidence="3" id="KW-1185">Reference proteome</keyword>
<dbReference type="PANTHER" id="PTHR48050">
    <property type="entry name" value="STEROL 3-BETA-GLUCOSYLTRANSFERASE"/>
    <property type="match status" value="1"/>
</dbReference>
<dbReference type="GO" id="GO:0017000">
    <property type="term" value="P:antibiotic biosynthetic process"/>
    <property type="evidence" value="ECO:0007669"/>
    <property type="project" value="UniProtKB-ARBA"/>
</dbReference>
<dbReference type="EMBL" id="SUQN01000005">
    <property type="protein sequence ID" value="NTZ51100.1"/>
    <property type="molecule type" value="Genomic_DNA"/>
</dbReference>
<proteinExistence type="predicted"/>
<name>A0ABD6M373_9ENTR</name>
<dbReference type="InterPro" id="IPR010610">
    <property type="entry name" value="EryCIII-like_C"/>
</dbReference>
<dbReference type="GO" id="GO:0016758">
    <property type="term" value="F:hexosyltransferase activity"/>
    <property type="evidence" value="ECO:0007669"/>
    <property type="project" value="UniProtKB-ARBA"/>
</dbReference>
<comment type="caution">
    <text evidence="2">The sequence shown here is derived from an EMBL/GenBank/DDBJ whole genome shotgun (WGS) entry which is preliminary data.</text>
</comment>
<reference evidence="2 3" key="1">
    <citation type="submission" date="2019-05" db="EMBL/GenBank/DDBJ databases">
        <title>Draft genomes of bacterial isolates retrieved from different Forrest soils.</title>
        <authorList>
            <person name="Soares-Castro P."/>
            <person name="Santos P.M."/>
        </authorList>
    </citation>
    <scope>NUCLEOTIDE SEQUENCE [LARGE SCALE GENOMIC DNA]</scope>
    <source>
        <strain evidence="2 3">UMG736</strain>
    </source>
</reference>
<feature type="domain" description="Erythromycin biosynthesis protein CIII-like C-terminal" evidence="1">
    <location>
        <begin position="294"/>
        <end position="375"/>
    </location>
</feature>
<dbReference type="RefSeq" id="WP_115258846.1">
    <property type="nucleotide sequence ID" value="NZ_SUQN01000005.1"/>
</dbReference>
<dbReference type="CDD" id="cd03784">
    <property type="entry name" value="GT1_Gtf-like"/>
    <property type="match status" value="1"/>
</dbReference>
<dbReference type="InterPro" id="IPR002213">
    <property type="entry name" value="UDP_glucos_trans"/>
</dbReference>
<organism evidence="2 3">
    <name type="scientific">Citrobacter gillenii</name>
    <dbReference type="NCBI Taxonomy" id="67828"/>
    <lineage>
        <taxon>Bacteria</taxon>
        <taxon>Pseudomonadati</taxon>
        <taxon>Pseudomonadota</taxon>
        <taxon>Gammaproteobacteria</taxon>
        <taxon>Enterobacterales</taxon>
        <taxon>Enterobacteriaceae</taxon>
        <taxon>Citrobacter</taxon>
        <taxon>Citrobacter freundii complex</taxon>
    </lineage>
</organism>
<dbReference type="PANTHER" id="PTHR48050:SF13">
    <property type="entry name" value="STEROL 3-BETA-GLUCOSYLTRANSFERASE UGT80A2"/>
    <property type="match status" value="1"/>
</dbReference>
<keyword evidence="2" id="KW-0808">Transferase</keyword>